<protein>
    <submittedName>
        <fullName evidence="1">Adenosine deaminase</fullName>
    </submittedName>
</protein>
<evidence type="ECO:0000313" key="2">
    <source>
        <dbReference type="Proteomes" id="UP000198891"/>
    </source>
</evidence>
<dbReference type="RefSeq" id="WP_175494293.1">
    <property type="nucleotide sequence ID" value="NZ_FNPZ01000003.1"/>
</dbReference>
<gene>
    <name evidence="1" type="ORF">SAMN05216554_3156</name>
</gene>
<dbReference type="EMBL" id="FNPZ01000003">
    <property type="protein sequence ID" value="SDZ30402.1"/>
    <property type="molecule type" value="Genomic_DNA"/>
</dbReference>
<dbReference type="STRING" id="381665.SAMN05216554_3156"/>
<sequence>MEEVVTPTGQRMIRALPKAEVHVHLEGAIDLADLFEQARATEQVAPGVRA</sequence>
<accession>A0A1H3RXK5</accession>
<name>A0A1H3RXK5_9MICO</name>
<dbReference type="Gene3D" id="3.20.20.140">
    <property type="entry name" value="Metal-dependent hydrolases"/>
    <property type="match status" value="1"/>
</dbReference>
<proteinExistence type="predicted"/>
<evidence type="ECO:0000313" key="1">
    <source>
        <dbReference type="EMBL" id="SDZ30402.1"/>
    </source>
</evidence>
<reference evidence="1 2" key="1">
    <citation type="submission" date="2016-10" db="EMBL/GenBank/DDBJ databases">
        <authorList>
            <person name="de Groot N.N."/>
        </authorList>
    </citation>
    <scope>NUCLEOTIDE SEQUENCE [LARGE SCALE GENOMIC DNA]</scope>
    <source>
        <strain evidence="1 2">CGMCC 4.3491</strain>
    </source>
</reference>
<keyword evidence="2" id="KW-1185">Reference proteome</keyword>
<dbReference type="AlphaFoldDB" id="A0A1H3RXK5"/>
<dbReference type="Proteomes" id="UP000198891">
    <property type="component" value="Unassembled WGS sequence"/>
</dbReference>
<organism evidence="1 2">
    <name type="scientific">Herbiconiux ginsengi</name>
    <dbReference type="NCBI Taxonomy" id="381665"/>
    <lineage>
        <taxon>Bacteria</taxon>
        <taxon>Bacillati</taxon>
        <taxon>Actinomycetota</taxon>
        <taxon>Actinomycetes</taxon>
        <taxon>Micrococcales</taxon>
        <taxon>Microbacteriaceae</taxon>
        <taxon>Herbiconiux</taxon>
    </lineage>
</organism>